<dbReference type="InterPro" id="IPR011990">
    <property type="entry name" value="TPR-like_helical_dom_sf"/>
</dbReference>
<keyword evidence="9" id="KW-1185">Reference proteome</keyword>
<dbReference type="RefSeq" id="WP_185118282.1">
    <property type="nucleotide sequence ID" value="NZ_JACJVQ010000003.1"/>
</dbReference>
<feature type="DNA-binding region" description="OmpR/PhoB-type" evidence="6">
    <location>
        <begin position="1"/>
        <end position="91"/>
    </location>
</feature>
<evidence type="ECO:0000256" key="3">
    <source>
        <dbReference type="ARBA" id="ARBA00023015"/>
    </source>
</evidence>
<keyword evidence="5" id="KW-0804">Transcription</keyword>
<evidence type="ECO:0000256" key="1">
    <source>
        <dbReference type="ARBA" id="ARBA00022553"/>
    </source>
</evidence>
<feature type="domain" description="OmpR/PhoB-type" evidence="7">
    <location>
        <begin position="1"/>
        <end position="91"/>
    </location>
</feature>
<evidence type="ECO:0000256" key="5">
    <source>
        <dbReference type="ARBA" id="ARBA00023163"/>
    </source>
</evidence>
<evidence type="ECO:0000256" key="2">
    <source>
        <dbReference type="ARBA" id="ARBA00023012"/>
    </source>
</evidence>
<dbReference type="EMBL" id="JACJVQ010000003">
    <property type="protein sequence ID" value="MBB6633044.1"/>
    <property type="molecule type" value="Genomic_DNA"/>
</dbReference>
<evidence type="ECO:0000313" key="9">
    <source>
        <dbReference type="Proteomes" id="UP000535838"/>
    </source>
</evidence>
<name>A0A841SM88_9BACL</name>
<comment type="caution">
    <text evidence="8">The sequence shown here is derived from an EMBL/GenBank/DDBJ whole genome shotgun (WGS) entry which is preliminary data.</text>
</comment>
<dbReference type="SUPFAM" id="SSF46894">
    <property type="entry name" value="C-terminal effector domain of the bipartite response regulators"/>
    <property type="match status" value="1"/>
</dbReference>
<keyword evidence="3" id="KW-0805">Transcription regulation</keyword>
<dbReference type="PANTHER" id="PTHR48111">
    <property type="entry name" value="REGULATOR OF RPOS"/>
    <property type="match status" value="1"/>
</dbReference>
<dbReference type="PANTHER" id="PTHR48111:SF40">
    <property type="entry name" value="PHOSPHATE REGULON TRANSCRIPTIONAL REGULATORY PROTEIN PHOB"/>
    <property type="match status" value="1"/>
</dbReference>
<dbReference type="SUPFAM" id="SSF48452">
    <property type="entry name" value="TPR-like"/>
    <property type="match status" value="1"/>
</dbReference>
<dbReference type="GO" id="GO:0000976">
    <property type="term" value="F:transcription cis-regulatory region binding"/>
    <property type="evidence" value="ECO:0007669"/>
    <property type="project" value="TreeGrafter"/>
</dbReference>
<reference evidence="8 9" key="1">
    <citation type="submission" date="2020-08" db="EMBL/GenBank/DDBJ databases">
        <title>Cohnella phylogeny.</title>
        <authorList>
            <person name="Dunlap C."/>
        </authorList>
    </citation>
    <scope>NUCLEOTIDE SEQUENCE [LARGE SCALE GENOMIC DNA]</scope>
    <source>
        <strain evidence="8 9">DSM 25241</strain>
    </source>
</reference>
<dbReference type="AlphaFoldDB" id="A0A841SM88"/>
<dbReference type="Pfam" id="PF00486">
    <property type="entry name" value="Trans_reg_C"/>
    <property type="match status" value="1"/>
</dbReference>
<dbReference type="GO" id="GO:0006355">
    <property type="term" value="P:regulation of DNA-templated transcription"/>
    <property type="evidence" value="ECO:0007669"/>
    <property type="project" value="InterPro"/>
</dbReference>
<dbReference type="InterPro" id="IPR016032">
    <property type="entry name" value="Sig_transdc_resp-reg_C-effctor"/>
</dbReference>
<dbReference type="PROSITE" id="PS51755">
    <property type="entry name" value="OMPR_PHOB"/>
    <property type="match status" value="1"/>
</dbReference>
<organism evidence="8 9">
    <name type="scientific">Cohnella thailandensis</name>
    <dbReference type="NCBI Taxonomy" id="557557"/>
    <lineage>
        <taxon>Bacteria</taxon>
        <taxon>Bacillati</taxon>
        <taxon>Bacillota</taxon>
        <taxon>Bacilli</taxon>
        <taxon>Bacillales</taxon>
        <taxon>Paenibacillaceae</taxon>
        <taxon>Cohnella</taxon>
    </lineage>
</organism>
<evidence type="ECO:0000256" key="4">
    <source>
        <dbReference type="ARBA" id="ARBA00023125"/>
    </source>
</evidence>
<keyword evidence="4 6" id="KW-0238">DNA-binding</keyword>
<dbReference type="GO" id="GO:0005829">
    <property type="term" value="C:cytosol"/>
    <property type="evidence" value="ECO:0007669"/>
    <property type="project" value="TreeGrafter"/>
</dbReference>
<dbReference type="Proteomes" id="UP000535838">
    <property type="component" value="Unassembled WGS sequence"/>
</dbReference>
<keyword evidence="2" id="KW-0902">Two-component regulatory system</keyword>
<dbReference type="InterPro" id="IPR036388">
    <property type="entry name" value="WH-like_DNA-bd_sf"/>
</dbReference>
<dbReference type="Gene3D" id="1.10.10.10">
    <property type="entry name" value="Winged helix-like DNA-binding domain superfamily/Winged helix DNA-binding domain"/>
    <property type="match status" value="1"/>
</dbReference>
<dbReference type="GO" id="GO:0032993">
    <property type="term" value="C:protein-DNA complex"/>
    <property type="evidence" value="ECO:0007669"/>
    <property type="project" value="TreeGrafter"/>
</dbReference>
<dbReference type="InterPro" id="IPR039420">
    <property type="entry name" value="WalR-like"/>
</dbReference>
<evidence type="ECO:0000259" key="7">
    <source>
        <dbReference type="PROSITE" id="PS51755"/>
    </source>
</evidence>
<protein>
    <submittedName>
        <fullName evidence="8">Winged helix-turn-helix transcriptional regulator</fullName>
    </submittedName>
</protein>
<evidence type="ECO:0000256" key="6">
    <source>
        <dbReference type="PROSITE-ProRule" id="PRU01091"/>
    </source>
</evidence>
<sequence length="379" mass="43563">MIQFDPDTYQVSYAGESLPLLPKEFALLRFLYEHDGRSFSREALLDAVWPLEAPTDRTVDDHIYRLRKKTARWPHLLSIETVRGQGYKLTRRDRTSAASPLLQDEQFASDVKRMLAKYHGLGMGAALQLLAANKATLGLPSDPYYDVYVHFVRGDFEWLLRSDGLEDRLKAAYAVFIHASIQPDPGRSLPYFEKLIARGESIPTDWLCDLRLNAVSLYLELGRFQEARSELEAIRRPIRDMDSPSFASHFLLKEMQLLLLEGHRDAAEAKLRECDELLAEHPIQRERGAYQAGKAIFLYEKGEAEAARQAAGEAIETLRQTSFAPHLIASVNMLLRYLDTRGRDDLYRSECRRLWERLSEQYGFDRLLRLSESLLGRLL</sequence>
<dbReference type="InterPro" id="IPR001867">
    <property type="entry name" value="OmpR/PhoB-type_DNA-bd"/>
</dbReference>
<keyword evidence="1" id="KW-0597">Phosphoprotein</keyword>
<dbReference type="CDD" id="cd00383">
    <property type="entry name" value="trans_reg_C"/>
    <property type="match status" value="1"/>
</dbReference>
<dbReference type="GO" id="GO:0000156">
    <property type="term" value="F:phosphorelay response regulator activity"/>
    <property type="evidence" value="ECO:0007669"/>
    <property type="project" value="TreeGrafter"/>
</dbReference>
<accession>A0A841SM88</accession>
<dbReference type="SMART" id="SM00862">
    <property type="entry name" value="Trans_reg_C"/>
    <property type="match status" value="1"/>
</dbReference>
<evidence type="ECO:0000313" key="8">
    <source>
        <dbReference type="EMBL" id="MBB6633044.1"/>
    </source>
</evidence>
<proteinExistence type="predicted"/>
<gene>
    <name evidence="8" type="ORF">H7B67_02820</name>
</gene>